<reference evidence="2" key="1">
    <citation type="submission" date="2020-11" db="EMBL/GenBank/DDBJ databases">
        <authorList>
            <consortium name="DOE Joint Genome Institute"/>
            <person name="Ahrendt S."/>
            <person name="Riley R."/>
            <person name="Andreopoulos W."/>
            <person name="Labutti K."/>
            <person name="Pangilinan J."/>
            <person name="Ruiz-Duenas F.J."/>
            <person name="Barrasa J.M."/>
            <person name="Sanchez-Garcia M."/>
            <person name="Camarero S."/>
            <person name="Miyauchi S."/>
            <person name="Serrano A."/>
            <person name="Linde D."/>
            <person name="Babiker R."/>
            <person name="Drula E."/>
            <person name="Ayuso-Fernandez I."/>
            <person name="Pacheco R."/>
            <person name="Padilla G."/>
            <person name="Ferreira P."/>
            <person name="Barriuso J."/>
            <person name="Kellner H."/>
            <person name="Castanera R."/>
            <person name="Alfaro M."/>
            <person name="Ramirez L."/>
            <person name="Pisabarro A.G."/>
            <person name="Kuo A."/>
            <person name="Tritt A."/>
            <person name="Lipzen A."/>
            <person name="He G."/>
            <person name="Yan M."/>
            <person name="Ng V."/>
            <person name="Cullen D."/>
            <person name="Martin F."/>
            <person name="Rosso M.-N."/>
            <person name="Henrissat B."/>
            <person name="Hibbett D."/>
            <person name="Martinez A.T."/>
            <person name="Grigoriev I.V."/>
        </authorList>
    </citation>
    <scope>NUCLEOTIDE SEQUENCE</scope>
    <source>
        <strain evidence="2">AH 40177</strain>
    </source>
</reference>
<comment type="caution">
    <text evidence="2">The sequence shown here is derived from an EMBL/GenBank/DDBJ whole genome shotgun (WGS) entry which is preliminary data.</text>
</comment>
<accession>A0A9P5PWQ4</accession>
<keyword evidence="3" id="KW-1185">Reference proteome</keyword>
<evidence type="ECO:0000313" key="3">
    <source>
        <dbReference type="Proteomes" id="UP000772434"/>
    </source>
</evidence>
<evidence type="ECO:0000313" key="2">
    <source>
        <dbReference type="EMBL" id="KAF9069440.1"/>
    </source>
</evidence>
<dbReference type="Pfam" id="PF19271">
    <property type="entry name" value="Nis1"/>
    <property type="match status" value="1"/>
</dbReference>
<gene>
    <name evidence="2" type="ORF">BDP27DRAFT_1363285</name>
</gene>
<protein>
    <submittedName>
        <fullName evidence="2">Uncharacterized protein</fullName>
    </submittedName>
</protein>
<feature type="chain" id="PRO_5040423227" evidence="1">
    <location>
        <begin position="23"/>
        <end position="145"/>
    </location>
</feature>
<feature type="signal peptide" evidence="1">
    <location>
        <begin position="1"/>
        <end position="22"/>
    </location>
</feature>
<dbReference type="AlphaFoldDB" id="A0A9P5PWQ4"/>
<proteinExistence type="predicted"/>
<dbReference type="Proteomes" id="UP000772434">
    <property type="component" value="Unassembled WGS sequence"/>
</dbReference>
<dbReference type="EMBL" id="JADNRY010000050">
    <property type="protein sequence ID" value="KAF9069440.1"/>
    <property type="molecule type" value="Genomic_DNA"/>
</dbReference>
<dbReference type="OrthoDB" id="2841294at2759"/>
<keyword evidence="1" id="KW-0732">Signal</keyword>
<name>A0A9P5PWQ4_9AGAR</name>
<dbReference type="InterPro" id="IPR045469">
    <property type="entry name" value="Nis1"/>
</dbReference>
<evidence type="ECO:0000256" key="1">
    <source>
        <dbReference type="SAM" id="SignalP"/>
    </source>
</evidence>
<sequence length="145" mass="14999">MRFFSSLTLAGLASLVTTSVLAQAPFFGAPQSLAQVTVGEDVLVSVFQGASNSQFEDVAIALGISQCFTGADSCSGPGGGLVDVFYAGPFNATFVGTNRFQNFTVTIPSFYEPGQFAQVTAALFTLVGAEATPNLDTIAIVLQVI</sequence>
<organism evidence="2 3">
    <name type="scientific">Rhodocollybia butyracea</name>
    <dbReference type="NCBI Taxonomy" id="206335"/>
    <lineage>
        <taxon>Eukaryota</taxon>
        <taxon>Fungi</taxon>
        <taxon>Dikarya</taxon>
        <taxon>Basidiomycota</taxon>
        <taxon>Agaricomycotina</taxon>
        <taxon>Agaricomycetes</taxon>
        <taxon>Agaricomycetidae</taxon>
        <taxon>Agaricales</taxon>
        <taxon>Marasmiineae</taxon>
        <taxon>Omphalotaceae</taxon>
        <taxon>Rhodocollybia</taxon>
    </lineage>
</organism>